<dbReference type="Pfam" id="PF00534">
    <property type="entry name" value="Glycos_transf_1"/>
    <property type="match status" value="1"/>
</dbReference>
<sequence>MKIVQVHNIYQGKTGEEAVLNEEKLVMEENGHEVVQFIKDNSDLDSFSKLERIRMLLSLNASTKIADEFGQLLDTEKPDVCHVHNTFPIITPVVYEVCRSRKIPVVQTLHNYKMICTNSLLFQKGEVCELCINKSLYHSIQYKCYRGSYLATAAQAHVIQHHRNKGTWDNLIDKYICLTEFQKQKLVSGGLPEAKAVVKPNFLTQAGTNIEHGSFFLFVGRLNDSKGLQDLLQLFKHNKTSRFILIGKAEEPAIFKEFRNVDYLGEQERDVVLEHMRKCKAVLFPSKYYEGMPMVILEAFSHQKPVVARNTGAMSSMIEHEFNGLKYDHTQDFLKAVERLDKDEDLVESFGKNALKSYFEKYSKDKGYSNLLNIYSSVLSH</sequence>
<dbReference type="EMBL" id="BNAG01000001">
    <property type="protein sequence ID" value="GHE53341.1"/>
    <property type="molecule type" value="Genomic_DNA"/>
</dbReference>
<evidence type="ECO:0000313" key="4">
    <source>
        <dbReference type="Proteomes" id="UP000658258"/>
    </source>
</evidence>
<protein>
    <submittedName>
        <fullName evidence="3">Glycosyl transferase</fullName>
    </submittedName>
</protein>
<organism evidence="3 4">
    <name type="scientific">Roseivirga thermotolerans</name>
    <dbReference type="NCBI Taxonomy" id="1758176"/>
    <lineage>
        <taxon>Bacteria</taxon>
        <taxon>Pseudomonadati</taxon>
        <taxon>Bacteroidota</taxon>
        <taxon>Cytophagia</taxon>
        <taxon>Cytophagales</taxon>
        <taxon>Roseivirgaceae</taxon>
        <taxon>Roseivirga</taxon>
    </lineage>
</organism>
<name>A0ABQ3I0N5_9BACT</name>
<feature type="domain" description="Glycosyl transferase family 1" evidence="1">
    <location>
        <begin position="212"/>
        <end position="356"/>
    </location>
</feature>
<dbReference type="SUPFAM" id="SSF53756">
    <property type="entry name" value="UDP-Glycosyltransferase/glycogen phosphorylase"/>
    <property type="match status" value="1"/>
</dbReference>
<evidence type="ECO:0000313" key="3">
    <source>
        <dbReference type="EMBL" id="GHE53341.1"/>
    </source>
</evidence>
<evidence type="ECO:0000259" key="2">
    <source>
        <dbReference type="Pfam" id="PF13439"/>
    </source>
</evidence>
<proteinExistence type="predicted"/>
<keyword evidence="3" id="KW-0808">Transferase</keyword>
<keyword evidence="4" id="KW-1185">Reference proteome</keyword>
<dbReference type="Gene3D" id="3.40.50.2000">
    <property type="entry name" value="Glycogen Phosphorylase B"/>
    <property type="match status" value="2"/>
</dbReference>
<evidence type="ECO:0000259" key="1">
    <source>
        <dbReference type="Pfam" id="PF00534"/>
    </source>
</evidence>
<gene>
    <name evidence="3" type="ORF">GCM10011340_04820</name>
</gene>
<accession>A0ABQ3I0N5</accession>
<dbReference type="PANTHER" id="PTHR45947:SF13">
    <property type="entry name" value="TRANSFERASE"/>
    <property type="match status" value="1"/>
</dbReference>
<reference evidence="4" key="1">
    <citation type="journal article" date="2019" name="Int. J. Syst. Evol. Microbiol.">
        <title>The Global Catalogue of Microorganisms (GCM) 10K type strain sequencing project: providing services to taxonomists for standard genome sequencing and annotation.</title>
        <authorList>
            <consortium name="The Broad Institute Genomics Platform"/>
            <consortium name="The Broad Institute Genome Sequencing Center for Infectious Disease"/>
            <person name="Wu L."/>
            <person name="Ma J."/>
        </authorList>
    </citation>
    <scope>NUCLEOTIDE SEQUENCE [LARGE SCALE GENOMIC DNA]</scope>
    <source>
        <strain evidence="4">CGMCC 1.15111</strain>
    </source>
</reference>
<comment type="caution">
    <text evidence="3">The sequence shown here is derived from an EMBL/GenBank/DDBJ whole genome shotgun (WGS) entry which is preliminary data.</text>
</comment>
<dbReference type="RefSeq" id="WP_189628590.1">
    <property type="nucleotide sequence ID" value="NZ_BNAG01000001.1"/>
</dbReference>
<dbReference type="CDD" id="cd03801">
    <property type="entry name" value="GT4_PimA-like"/>
    <property type="match status" value="1"/>
</dbReference>
<dbReference type="PANTHER" id="PTHR45947">
    <property type="entry name" value="SULFOQUINOVOSYL TRANSFERASE SQD2"/>
    <property type="match status" value="1"/>
</dbReference>
<dbReference type="InterPro" id="IPR001296">
    <property type="entry name" value="Glyco_trans_1"/>
</dbReference>
<dbReference type="InterPro" id="IPR050194">
    <property type="entry name" value="Glycosyltransferase_grp1"/>
</dbReference>
<dbReference type="Proteomes" id="UP000658258">
    <property type="component" value="Unassembled WGS sequence"/>
</dbReference>
<dbReference type="InterPro" id="IPR028098">
    <property type="entry name" value="Glyco_trans_4-like_N"/>
</dbReference>
<dbReference type="GO" id="GO:0016740">
    <property type="term" value="F:transferase activity"/>
    <property type="evidence" value="ECO:0007669"/>
    <property type="project" value="UniProtKB-KW"/>
</dbReference>
<feature type="domain" description="Glycosyltransferase subfamily 4-like N-terminal" evidence="2">
    <location>
        <begin position="28"/>
        <end position="202"/>
    </location>
</feature>
<dbReference type="Pfam" id="PF13439">
    <property type="entry name" value="Glyco_transf_4"/>
    <property type="match status" value="1"/>
</dbReference>